<evidence type="ECO:0000256" key="4">
    <source>
        <dbReference type="ARBA" id="ARBA00019944"/>
    </source>
</evidence>
<dbReference type="SUPFAM" id="SSF49452">
    <property type="entry name" value="Starch-binding domain-like"/>
    <property type="match status" value="1"/>
</dbReference>
<dbReference type="InterPro" id="IPR006047">
    <property type="entry name" value="GH13_cat_dom"/>
</dbReference>
<dbReference type="Proteomes" id="UP000184038">
    <property type="component" value="Unassembled WGS sequence"/>
</dbReference>
<sequence>MQKTRKMLSSLFIVLVILFQSTFNAFAMDNTAVQTQQTSTQVTSAVQTTSEADASTFSWDNATVYFALTDRFSNGDTSNDHSYGRELDQNGKVYSNYLSEPATFHGGDLKGLTKKVNEGYFTNLGVNAIWITAPYEQIHGWLGADSFRHYAYHGYYTLDYTNVDANMGTANDLKTFIDTAHENGIRVIFDVVMNHAGYATLKDMNDFNFGSLTSNWKDYYYSASTNAHWSKDYLYMNKDSTNWASWWGNAWVRASQGFNGYTGSESGDDLTMCLAGLPDFKTETTNDPGIPKLLENKWKSEGRYNQEVAELNNFFSTSGLNRQVSNYQVKWLTDWVREYGVDGFRVDTAKHVQQDVWKTLKEQSVIALKEWKANNPDKALDDLDFWMTGEAWGHGVSSSSSYFSNGFDSMINFGFQGVPTNMSSLETTYSNYANVINSSSSNVNYLSYISSHDTSTYNRSDLINGGTALLLAPGAVQIFYGDETARPLDFLNCTYADQKYRSDMNWNSVNQNVLAHWQKMGQFRDNHIAIGAGQHKLINSAPYTFSRTYDEKGITDGIIVVIGASGATTVNVSSVFGDGSILTDYYTGAQAKVSNGKVTFTAGTNGVILIEGANNQPSVWIDQSQGGFYTDAMTVSMNFKNADTATYSLNDSEAVEYASGDTITFGEAAAFGTVFTLKLIAKNADGITITKTYTFTKEDPDQVLTVHYYKPSSWGTPNIYYYDETVSPKKEGTAWPGVGMISEGDGWYVYNIPLWKEASVIFNYSGNQIPGAQQAGYRVTTESWIKDGVIYTQNPDNPVPIVSIDAKEGDFYTDVLTITPTLTNAVTASYTVNGSSATTLVSGDKIVIGQGAAIGTTFVLGIKAMNANGTTTKTYTFTKAEEPKVNTITVHYYKPSNWGTPNIYYYDETVSPKKEGKVWPGTGMTSEGDGWYSYTITDWEKAYVIFNSNGSQIPASGKTGYQVTANSWIKDGVVYTKNPDNPAPTVSIDVKEGDFYTDTLTITPTLTNSVTASYTVNGSSSINLISGDKIVIGQGAAIGTTYVLAIKAVNTNGITTKTYTFTKAEEPKENTITVHYYKPTNWGTPNIYYYDETVSPKKEGAAWPGTGMTSEGDGWYSYTITDWEKAYVIFNSNGSQIPVSGKTGYLVTADSWIKDGVITTEKPGTNLIPVAFVIKNATTNLGQDVYIAGNIAELGSWNTANAIKTAISEYPTWTVTVNLPAGETIQFKGIKKDSNGKVVWESGTNHTYTVPSTGSGAVTVNWSN</sequence>
<proteinExistence type="inferred from homology"/>
<dbReference type="Pfam" id="PF00686">
    <property type="entry name" value="CBM_20"/>
    <property type="match status" value="1"/>
</dbReference>
<dbReference type="STRING" id="1120996.SAMN02746066_01755"/>
<dbReference type="FunFam" id="2.60.40.10:FF:000552">
    <property type="entry name" value="Related to glucoamylase"/>
    <property type="match status" value="1"/>
</dbReference>
<dbReference type="Pfam" id="PF00128">
    <property type="entry name" value="Alpha-amylase"/>
    <property type="match status" value="2"/>
</dbReference>
<accession>A0A1M7IA48</accession>
<feature type="chain" id="PRO_5013382739" description="Cyclomaltodextrin glucanotransferase" evidence="7">
    <location>
        <begin position="28"/>
        <end position="1264"/>
    </location>
</feature>
<gene>
    <name evidence="9" type="ORF">SAMN02746066_01755</name>
</gene>
<evidence type="ECO:0000259" key="8">
    <source>
        <dbReference type="PROSITE" id="PS51166"/>
    </source>
</evidence>
<feature type="signal peptide" evidence="7">
    <location>
        <begin position="1"/>
        <end position="27"/>
    </location>
</feature>
<dbReference type="OrthoDB" id="9805159at2"/>
<dbReference type="EC" id="2.4.1.19" evidence="3"/>
<dbReference type="PANTHER" id="PTHR10357">
    <property type="entry name" value="ALPHA-AMYLASE FAMILY MEMBER"/>
    <property type="match status" value="1"/>
</dbReference>
<dbReference type="InterPro" id="IPR013783">
    <property type="entry name" value="Ig-like_fold"/>
</dbReference>
<evidence type="ECO:0000256" key="5">
    <source>
        <dbReference type="ARBA" id="ARBA00022837"/>
    </source>
</evidence>
<dbReference type="GO" id="GO:0005975">
    <property type="term" value="P:carbohydrate metabolic process"/>
    <property type="evidence" value="ECO:0007669"/>
    <property type="project" value="InterPro"/>
</dbReference>
<dbReference type="AlphaFoldDB" id="A0A1M7IA48"/>
<name>A0A1M7IA48_9FIRM</name>
<dbReference type="InterPro" id="IPR002044">
    <property type="entry name" value="CBM20"/>
</dbReference>
<feature type="domain" description="CBM20" evidence="8">
    <location>
        <begin position="1162"/>
        <end position="1264"/>
    </location>
</feature>
<comment type="catalytic activity">
    <reaction evidence="1">
        <text>Cyclizes part of a (1-&gt;4)-alpha-D-glucan chain by formation of a (1-&gt;4)-alpha-D-glucosidic bond.</text>
        <dbReference type="EC" id="2.4.1.19"/>
    </reaction>
</comment>
<keyword evidence="10" id="KW-1185">Reference proteome</keyword>
<dbReference type="GO" id="GO:0043895">
    <property type="term" value="F:cyclomaltodextrin glucanotransferase activity"/>
    <property type="evidence" value="ECO:0007669"/>
    <property type="project" value="UniProtKB-EC"/>
</dbReference>
<organism evidence="9 10">
    <name type="scientific">Anaerosporobacter mobilis DSM 15930</name>
    <dbReference type="NCBI Taxonomy" id="1120996"/>
    <lineage>
        <taxon>Bacteria</taxon>
        <taxon>Bacillati</taxon>
        <taxon>Bacillota</taxon>
        <taxon>Clostridia</taxon>
        <taxon>Lachnospirales</taxon>
        <taxon>Lachnospiraceae</taxon>
        <taxon>Anaerosporobacter</taxon>
    </lineage>
</organism>
<comment type="similarity">
    <text evidence="2">Belongs to the glycosyl hydrolase 13 family.</text>
</comment>
<dbReference type="Gene3D" id="2.60.40.10">
    <property type="entry name" value="Immunoglobulins"/>
    <property type="match status" value="4"/>
</dbReference>
<dbReference type="RefSeq" id="WP_073286163.1">
    <property type="nucleotide sequence ID" value="NZ_FRCP01000009.1"/>
</dbReference>
<evidence type="ECO:0000256" key="6">
    <source>
        <dbReference type="ARBA" id="ARBA00032019"/>
    </source>
</evidence>
<dbReference type="Gene3D" id="3.20.20.80">
    <property type="entry name" value="Glycosidases"/>
    <property type="match status" value="2"/>
</dbReference>
<dbReference type="InterPro" id="IPR017853">
    <property type="entry name" value="GH"/>
</dbReference>
<keyword evidence="5" id="KW-0106">Calcium</keyword>
<dbReference type="EMBL" id="FRCP01000009">
    <property type="protein sequence ID" value="SHM37642.1"/>
    <property type="molecule type" value="Genomic_DNA"/>
</dbReference>
<dbReference type="Pfam" id="PF16738">
    <property type="entry name" value="CBM26"/>
    <property type="match status" value="3"/>
</dbReference>
<evidence type="ECO:0000256" key="3">
    <source>
        <dbReference type="ARBA" id="ARBA00012542"/>
    </source>
</evidence>
<dbReference type="GO" id="GO:2001070">
    <property type="term" value="F:starch binding"/>
    <property type="evidence" value="ECO:0007669"/>
    <property type="project" value="InterPro"/>
</dbReference>
<reference evidence="9 10" key="1">
    <citation type="submission" date="2016-11" db="EMBL/GenBank/DDBJ databases">
        <authorList>
            <person name="Jaros S."/>
            <person name="Januszkiewicz K."/>
            <person name="Wedrychowicz H."/>
        </authorList>
    </citation>
    <scope>NUCLEOTIDE SEQUENCE [LARGE SCALE GENOMIC DNA]</scope>
    <source>
        <strain evidence="9 10">DSM 15930</strain>
    </source>
</reference>
<dbReference type="PANTHER" id="PTHR10357:SF209">
    <property type="entry name" value="PERIPLASMIC ALPHA-AMYLASE"/>
    <property type="match status" value="1"/>
</dbReference>
<dbReference type="PROSITE" id="PS51166">
    <property type="entry name" value="CBM20"/>
    <property type="match status" value="1"/>
</dbReference>
<dbReference type="SUPFAM" id="SSF51445">
    <property type="entry name" value="(Trans)glycosidases"/>
    <property type="match status" value="1"/>
</dbReference>
<keyword evidence="7" id="KW-0732">Signal</keyword>
<dbReference type="SMART" id="SM01065">
    <property type="entry name" value="CBM_2"/>
    <property type="match status" value="1"/>
</dbReference>
<evidence type="ECO:0000313" key="9">
    <source>
        <dbReference type="EMBL" id="SHM37642.1"/>
    </source>
</evidence>
<evidence type="ECO:0000256" key="1">
    <source>
        <dbReference type="ARBA" id="ARBA00000390"/>
    </source>
</evidence>
<dbReference type="SMART" id="SM00642">
    <property type="entry name" value="Aamy"/>
    <property type="match status" value="1"/>
</dbReference>
<dbReference type="InterPro" id="IPR013784">
    <property type="entry name" value="Carb-bd-like_fold"/>
</dbReference>
<dbReference type="InterPro" id="IPR031965">
    <property type="entry name" value="CBM26"/>
</dbReference>
<evidence type="ECO:0000256" key="2">
    <source>
        <dbReference type="ARBA" id="ARBA00008061"/>
    </source>
</evidence>
<protein>
    <recommendedName>
        <fullName evidence="4">Cyclomaltodextrin glucanotransferase</fullName>
        <ecNumber evidence="3">2.4.1.19</ecNumber>
    </recommendedName>
    <alternativeName>
        <fullName evidence="6">Cyclodextrin-glycosyltransferase</fullName>
    </alternativeName>
</protein>
<evidence type="ECO:0000256" key="7">
    <source>
        <dbReference type="SAM" id="SignalP"/>
    </source>
</evidence>
<evidence type="ECO:0000313" key="10">
    <source>
        <dbReference type="Proteomes" id="UP000184038"/>
    </source>
</evidence>